<dbReference type="CDD" id="cd00570">
    <property type="entry name" value="GST_N_family"/>
    <property type="match status" value="1"/>
</dbReference>
<dbReference type="GO" id="GO:0016740">
    <property type="term" value="F:transferase activity"/>
    <property type="evidence" value="ECO:0007669"/>
    <property type="project" value="UniProtKB-KW"/>
</dbReference>
<protein>
    <submittedName>
        <fullName evidence="2">Glutathione S-transferase</fullName>
    </submittedName>
</protein>
<evidence type="ECO:0000259" key="1">
    <source>
        <dbReference type="PROSITE" id="PS50404"/>
    </source>
</evidence>
<dbReference type="SUPFAM" id="SSF52833">
    <property type="entry name" value="Thioredoxin-like"/>
    <property type="match status" value="1"/>
</dbReference>
<feature type="domain" description="GST N-terminal" evidence="1">
    <location>
        <begin position="1"/>
        <end position="80"/>
    </location>
</feature>
<proteinExistence type="predicted"/>
<keyword evidence="2" id="KW-0808">Transferase</keyword>
<dbReference type="EMBL" id="FNWJ01000002">
    <property type="protein sequence ID" value="SEH15802.1"/>
    <property type="molecule type" value="Genomic_DNA"/>
</dbReference>
<accession>A0A1H6FZI4</accession>
<dbReference type="SUPFAM" id="SSF47616">
    <property type="entry name" value="GST C-terminal domain-like"/>
    <property type="match status" value="1"/>
</dbReference>
<reference evidence="3" key="1">
    <citation type="submission" date="2016-10" db="EMBL/GenBank/DDBJ databases">
        <authorList>
            <person name="Varghese N."/>
            <person name="Submissions S."/>
        </authorList>
    </citation>
    <scope>NUCLEOTIDE SEQUENCE [LARGE SCALE GENOMIC DNA]</scope>
    <source>
        <strain evidence="3">ATCC 35263</strain>
    </source>
</reference>
<dbReference type="AlphaFoldDB" id="A0A1H6FZI4"/>
<gene>
    <name evidence="2" type="ORF">SAMN02745716_2070</name>
</gene>
<keyword evidence="3" id="KW-1185">Reference proteome</keyword>
<dbReference type="Gene3D" id="1.20.1050.10">
    <property type="match status" value="1"/>
</dbReference>
<dbReference type="InterPro" id="IPR036282">
    <property type="entry name" value="Glutathione-S-Trfase_C_sf"/>
</dbReference>
<sequence length="244" mass="27001">MQATLFSIPPSHPALAAKLMLRHVGLEHRVVELPPGLHPPVLRARGFRRGTVPAMILNGRKIQGTTAISRALDELFPGKLFPTDTNARARVEEAEAWGEREFQPVPRRIFRWVLARDADARAALARESKMPLANLQARATAPLARRFAALVGATDERVRQDLEHLPEMLDRVDRYIAEGVIGGDTPNAADFQIATTVHALMRFPQLRPMIDERPAAELARRVVGEPAQAPVRVPEEWLPAGAAK</sequence>
<organism evidence="2 3">
    <name type="scientific">Thermoleophilum album</name>
    <dbReference type="NCBI Taxonomy" id="29539"/>
    <lineage>
        <taxon>Bacteria</taxon>
        <taxon>Bacillati</taxon>
        <taxon>Actinomycetota</taxon>
        <taxon>Thermoleophilia</taxon>
        <taxon>Thermoleophilales</taxon>
        <taxon>Thermoleophilaceae</taxon>
        <taxon>Thermoleophilum</taxon>
    </lineage>
</organism>
<evidence type="ECO:0000313" key="3">
    <source>
        <dbReference type="Proteomes" id="UP000222056"/>
    </source>
</evidence>
<dbReference type="OrthoDB" id="5244167at2"/>
<dbReference type="STRING" id="29539.SAMN02745716_2070"/>
<dbReference type="InterPro" id="IPR004045">
    <property type="entry name" value="Glutathione_S-Trfase_N"/>
</dbReference>
<dbReference type="Gene3D" id="3.40.30.10">
    <property type="entry name" value="Glutaredoxin"/>
    <property type="match status" value="1"/>
</dbReference>
<dbReference type="InterPro" id="IPR036249">
    <property type="entry name" value="Thioredoxin-like_sf"/>
</dbReference>
<evidence type="ECO:0000313" key="2">
    <source>
        <dbReference type="EMBL" id="SEH15802.1"/>
    </source>
</evidence>
<dbReference type="Proteomes" id="UP000222056">
    <property type="component" value="Unassembled WGS sequence"/>
</dbReference>
<dbReference type="PROSITE" id="PS50404">
    <property type="entry name" value="GST_NTER"/>
    <property type="match status" value="1"/>
</dbReference>
<dbReference type="RefSeq" id="WP_093118762.1">
    <property type="nucleotide sequence ID" value="NZ_FNWJ01000002.1"/>
</dbReference>
<dbReference type="Pfam" id="PF13417">
    <property type="entry name" value="GST_N_3"/>
    <property type="match status" value="1"/>
</dbReference>
<name>A0A1H6FZI4_THEAL</name>